<protein>
    <recommendedName>
        <fullName evidence="3">DUF4336 domain-containing protein</fullName>
    </recommendedName>
</protein>
<reference evidence="1 2" key="1">
    <citation type="journal article" date="2014" name="Nat. Commun.">
        <title>Klebsormidium flaccidum genome reveals primary factors for plant terrestrial adaptation.</title>
        <authorList>
            <person name="Hori K."/>
            <person name="Maruyama F."/>
            <person name="Fujisawa T."/>
            <person name="Togashi T."/>
            <person name="Yamamoto N."/>
            <person name="Seo M."/>
            <person name="Sato S."/>
            <person name="Yamada T."/>
            <person name="Mori H."/>
            <person name="Tajima N."/>
            <person name="Moriyama T."/>
            <person name="Ikeuchi M."/>
            <person name="Watanabe M."/>
            <person name="Wada H."/>
            <person name="Kobayashi K."/>
            <person name="Saito M."/>
            <person name="Masuda T."/>
            <person name="Sasaki-Sekimoto Y."/>
            <person name="Mashiguchi K."/>
            <person name="Awai K."/>
            <person name="Shimojima M."/>
            <person name="Masuda S."/>
            <person name="Iwai M."/>
            <person name="Nobusawa T."/>
            <person name="Narise T."/>
            <person name="Kondo S."/>
            <person name="Saito H."/>
            <person name="Sato R."/>
            <person name="Murakawa M."/>
            <person name="Ihara Y."/>
            <person name="Oshima-Yamada Y."/>
            <person name="Ohtaka K."/>
            <person name="Satoh M."/>
            <person name="Sonobe K."/>
            <person name="Ishii M."/>
            <person name="Ohtani R."/>
            <person name="Kanamori-Sato M."/>
            <person name="Honoki R."/>
            <person name="Miyazaki D."/>
            <person name="Mochizuki H."/>
            <person name="Umetsu J."/>
            <person name="Higashi K."/>
            <person name="Shibata D."/>
            <person name="Kamiya Y."/>
            <person name="Sato N."/>
            <person name="Nakamura Y."/>
            <person name="Tabata S."/>
            <person name="Ida S."/>
            <person name="Kurokawa K."/>
            <person name="Ohta H."/>
        </authorList>
    </citation>
    <scope>NUCLEOTIDE SEQUENCE [LARGE SCALE GENOMIC DNA]</scope>
    <source>
        <strain evidence="1 2">NIES-2285</strain>
    </source>
</reference>
<gene>
    <name evidence="1" type="ORF">KFL_005740080</name>
</gene>
<proteinExistence type="predicted"/>
<dbReference type="PANTHER" id="PTHR33835:SF2">
    <property type="entry name" value="LYSINE-TRNA LIGASE"/>
    <property type="match status" value="1"/>
</dbReference>
<dbReference type="OMA" id="CPGQWSF"/>
<dbReference type="STRING" id="105231.A0A1Y1IMR9"/>
<dbReference type="Pfam" id="PF14234">
    <property type="entry name" value="DUF4336"/>
    <property type="match status" value="2"/>
</dbReference>
<accession>A0A1Y1IMR9</accession>
<evidence type="ECO:0008006" key="3">
    <source>
        <dbReference type="Google" id="ProtNLM"/>
    </source>
</evidence>
<dbReference type="InterPro" id="IPR025638">
    <property type="entry name" value="DUF4336"/>
</dbReference>
<dbReference type="AlphaFoldDB" id="A0A1Y1IMR9"/>
<dbReference type="OrthoDB" id="421671at2759"/>
<evidence type="ECO:0000313" key="2">
    <source>
        <dbReference type="Proteomes" id="UP000054558"/>
    </source>
</evidence>
<name>A0A1Y1IMR9_KLENI</name>
<keyword evidence="2" id="KW-1185">Reference proteome</keyword>
<sequence>MLAAAASNAAANLGLSRASGDASRNCEADNRLAWKSYVGFRHAGCLTRVAESPQRRFRSGQIEREQCLKSRRQCGKIVCTTANVARGRFYLNVTGFPFPLNPLAFRRTVRTEVDPGSIWFFEQEQGLAGTNVTTNVRMTVIKLKSGGLWVHAPIAPTEECVRLIKELGEPVKYIVLTTYAYEHKVFVSPFARKFPKAQVWVAPGLWSYPIPLPVEAFGIFKAGTIKDDATETPWQDEIEHKVLESSPVGSVPGIGPYVELAFFHKASKSLLVTDAVIRVPDTPPEVIRKEALLDSARNGVVVSLRSGGKPIPDFKLFPGSNRIDDTEENRLLGWQRMLLLGLYFGPSDLLDPQESFRAIAGRLLVSPVVRTLVFTKIPDEALDWADRIVKDWRFQRVITCHLDSPIATSPREFRACFAFLEELVPGRRKKGLLDFFKAKTQNTGFVEEDFATLKGLDAFLVNLGVVPKPGPRN</sequence>
<evidence type="ECO:0000313" key="1">
    <source>
        <dbReference type="EMBL" id="GAQ89897.1"/>
    </source>
</evidence>
<dbReference type="PANTHER" id="PTHR33835">
    <property type="entry name" value="YALI0C07656P"/>
    <property type="match status" value="1"/>
</dbReference>
<dbReference type="EMBL" id="DF237523">
    <property type="protein sequence ID" value="GAQ89897.1"/>
    <property type="molecule type" value="Genomic_DNA"/>
</dbReference>
<dbReference type="Proteomes" id="UP000054558">
    <property type="component" value="Unassembled WGS sequence"/>
</dbReference>
<organism evidence="1 2">
    <name type="scientific">Klebsormidium nitens</name>
    <name type="common">Green alga</name>
    <name type="synonym">Ulothrix nitens</name>
    <dbReference type="NCBI Taxonomy" id="105231"/>
    <lineage>
        <taxon>Eukaryota</taxon>
        <taxon>Viridiplantae</taxon>
        <taxon>Streptophyta</taxon>
        <taxon>Klebsormidiophyceae</taxon>
        <taxon>Klebsormidiales</taxon>
        <taxon>Klebsormidiaceae</taxon>
        <taxon>Klebsormidium</taxon>
    </lineage>
</organism>